<evidence type="ECO:0000313" key="1">
    <source>
        <dbReference type="EMBL" id="RKR76217.1"/>
    </source>
</evidence>
<evidence type="ECO:0000313" key="2">
    <source>
        <dbReference type="Proteomes" id="UP000280008"/>
    </source>
</evidence>
<dbReference type="OrthoDB" id="3798591at2"/>
<reference evidence="1 2" key="1">
    <citation type="submission" date="2018-10" db="EMBL/GenBank/DDBJ databases">
        <title>Sequencing the genomes of 1000 actinobacteria strains.</title>
        <authorList>
            <person name="Klenk H.-P."/>
        </authorList>
    </citation>
    <scope>NUCLEOTIDE SEQUENCE [LARGE SCALE GENOMIC DNA]</scope>
    <source>
        <strain evidence="1 2">DSM 17894</strain>
    </source>
</reference>
<accession>A0A495IJS0</accession>
<dbReference type="GO" id="GO:0046872">
    <property type="term" value="F:metal ion binding"/>
    <property type="evidence" value="ECO:0007669"/>
    <property type="project" value="InterPro"/>
</dbReference>
<dbReference type="SUPFAM" id="SSF63411">
    <property type="entry name" value="LuxS/MPP-like metallohydrolase"/>
    <property type="match status" value="2"/>
</dbReference>
<dbReference type="Gene3D" id="3.30.830.10">
    <property type="entry name" value="Metalloenzyme, LuxS/M16 peptidase-like"/>
    <property type="match status" value="1"/>
</dbReference>
<sequence>MQIVTSTTPSGILTRTANVPGRTYGAVVFGVGTRDEPVATAGMAHLALHLIEAALEPRLIPSRARLDANSITFEASGTTAQVVAHFRAIADAVLALGSVTAYELGRAKRLLEVEEPGEYRHPGVDVFTFRYGLGELGRTGFGFPGIAATSKKDIARWAASRLVAENTAVVLTKPLTASFDLDLPTGPVPTRGDAVQILETPTLVASENLDVCASLVVPAAGAEALADAIKFGLRERLVDQAGLAYDVSVATARVDEATAALSFDVSPRRDDLPETVRALVLGLQDIADDGVSPAAVTLAVEFARLELASDPASVRDSLVGEATLSLRGFSADSRDETLGLALALTPETVAAAVAAAMPSLLVAFDDDADEKTMAKVAKGLSLPIDPFRLLQPVSEKLWKKAVKGDAVVFTKKKIKGLPDAEAVITDSALLHRYEDDSYAAVEFDDLILVGERPNGTLVLVDGAGRWLPFTVKRWKNGQRFVKALRKAVPAELVREFPAV</sequence>
<protein>
    <submittedName>
        <fullName evidence="1">Putative Zn-dependent peptidase</fullName>
    </submittedName>
</protein>
<dbReference type="Proteomes" id="UP000280008">
    <property type="component" value="Unassembled WGS sequence"/>
</dbReference>
<dbReference type="AlphaFoldDB" id="A0A495IJS0"/>
<proteinExistence type="predicted"/>
<name>A0A495IJS0_9MICO</name>
<dbReference type="RefSeq" id="WP_121371217.1">
    <property type="nucleotide sequence ID" value="NZ_RBKS01000001.1"/>
</dbReference>
<gene>
    <name evidence="1" type="ORF">C8E83_3382</name>
</gene>
<dbReference type="EMBL" id="RBKS01000001">
    <property type="protein sequence ID" value="RKR76217.1"/>
    <property type="molecule type" value="Genomic_DNA"/>
</dbReference>
<organism evidence="1 2">
    <name type="scientific">Frondihabitans australicus</name>
    <dbReference type="NCBI Taxonomy" id="386892"/>
    <lineage>
        <taxon>Bacteria</taxon>
        <taxon>Bacillati</taxon>
        <taxon>Actinomycetota</taxon>
        <taxon>Actinomycetes</taxon>
        <taxon>Micrococcales</taxon>
        <taxon>Microbacteriaceae</taxon>
        <taxon>Frondihabitans</taxon>
    </lineage>
</organism>
<comment type="caution">
    <text evidence="1">The sequence shown here is derived from an EMBL/GenBank/DDBJ whole genome shotgun (WGS) entry which is preliminary data.</text>
</comment>
<keyword evidence="2" id="KW-1185">Reference proteome</keyword>
<dbReference type="InterPro" id="IPR011249">
    <property type="entry name" value="Metalloenz_LuxS/M16"/>
</dbReference>